<evidence type="ECO:0000313" key="2">
    <source>
        <dbReference type="EMBL" id="QHH12026.1"/>
    </source>
</evidence>
<dbReference type="AlphaFoldDB" id="A0A2R9VTF9"/>
<reference evidence="3 4" key="3">
    <citation type="submission" date="2019-08" db="EMBL/GenBank/DDBJ databases">
        <title>Emerging of two pre-pandemic pathogenic O4:KUT lineages of Vibrio parahaemolyticus in coastal eastern China.</title>
        <authorList>
            <person name="Yu H."/>
        </authorList>
    </citation>
    <scope>NUCLEOTIDE SEQUENCE [LARGE SCALE GENOMIC DNA]</scope>
    <source>
        <strain evidence="3 4">HZ17-383</strain>
    </source>
</reference>
<dbReference type="EMBL" id="VRMQ01000001">
    <property type="protein sequence ID" value="TXN18548.1"/>
    <property type="molecule type" value="Genomic_DNA"/>
</dbReference>
<dbReference type="Proteomes" id="UP000321504">
    <property type="component" value="Unassembled WGS sequence"/>
</dbReference>
<dbReference type="Proteomes" id="UP000856022">
    <property type="component" value="Unassembled WGS sequence"/>
</dbReference>
<protein>
    <submittedName>
        <fullName evidence="1">Uncharacterized protein</fullName>
    </submittedName>
</protein>
<proteinExistence type="predicted"/>
<reference evidence="1" key="1">
    <citation type="journal article" date="2018" name="Genome Biol.">
        <title>SKESA: strategic k-mer extension for scrupulous assemblies.</title>
        <authorList>
            <person name="Souvorov A."/>
            <person name="Agarwala R."/>
            <person name="Lipman D.J."/>
        </authorList>
    </citation>
    <scope>NUCLEOTIDE SEQUENCE</scope>
    <source>
        <strain evidence="1">1930</strain>
    </source>
</reference>
<name>A0A2R9VTF9_VIBPH</name>
<evidence type="ECO:0000313" key="1">
    <source>
        <dbReference type="EMBL" id="HAS6675990.1"/>
    </source>
</evidence>
<evidence type="ECO:0000313" key="3">
    <source>
        <dbReference type="EMBL" id="TXN18548.1"/>
    </source>
</evidence>
<sequence>MLWTLDIHLIFVLSIGHCQSGKSSCSLSKFIFSILGQRKGLQAKKNAESA</sequence>
<dbReference type="EMBL" id="CP034299">
    <property type="protein sequence ID" value="QHH12026.1"/>
    <property type="molecule type" value="Genomic_DNA"/>
</dbReference>
<evidence type="ECO:0000313" key="4">
    <source>
        <dbReference type="Proteomes" id="UP000321504"/>
    </source>
</evidence>
<accession>A0A2R9VTF9</accession>
<dbReference type="EMBL" id="DACQKT010000002">
    <property type="protein sequence ID" value="HAS6675990.1"/>
    <property type="molecule type" value="Genomic_DNA"/>
</dbReference>
<reference evidence="1" key="4">
    <citation type="submission" date="2019-12" db="EMBL/GenBank/DDBJ databases">
        <authorList>
            <consortium name="NCBI Pathogen Detection Project"/>
        </authorList>
    </citation>
    <scope>NUCLEOTIDE SEQUENCE</scope>
    <source>
        <strain evidence="1">1930</strain>
    </source>
</reference>
<dbReference type="Proteomes" id="UP000464718">
    <property type="component" value="Chromosome ii"/>
</dbReference>
<gene>
    <name evidence="2" type="ORF">EHC69_22310</name>
    <name evidence="3" type="ORF">FVP01_06060</name>
    <name evidence="1" type="ORF">I7278_04100</name>
</gene>
<reference evidence="2 5" key="2">
    <citation type="submission" date="2018-12" db="EMBL/GenBank/DDBJ databases">
        <title>Genomic insights into the evolutionary origins and pathogenicity of five Vibrio parahaemolyticus strains isolated from the shrimp with acute hepatopancreatic necrosis disease (AHPND).</title>
        <authorList>
            <person name="Yang Q."/>
            <person name="Dong X."/>
            <person name="Xie G."/>
            <person name="Fu S."/>
            <person name="Zou P."/>
            <person name="Sun J."/>
            <person name="Wang Y."/>
            <person name="Huang J."/>
        </authorList>
    </citation>
    <scope>NUCLEOTIDE SEQUENCE [LARGE SCALE GENOMIC DNA]</scope>
    <source>
        <strain evidence="2 5">20160303005-1</strain>
    </source>
</reference>
<organism evidence="1">
    <name type="scientific">Vibrio parahaemolyticus</name>
    <dbReference type="NCBI Taxonomy" id="670"/>
    <lineage>
        <taxon>Bacteria</taxon>
        <taxon>Pseudomonadati</taxon>
        <taxon>Pseudomonadota</taxon>
        <taxon>Gammaproteobacteria</taxon>
        <taxon>Vibrionales</taxon>
        <taxon>Vibrionaceae</taxon>
        <taxon>Vibrio</taxon>
    </lineage>
</organism>
<evidence type="ECO:0000313" key="5">
    <source>
        <dbReference type="Proteomes" id="UP000464718"/>
    </source>
</evidence>